<evidence type="ECO:0000313" key="5">
    <source>
        <dbReference type="Proteomes" id="UP001569414"/>
    </source>
</evidence>
<evidence type="ECO:0000256" key="1">
    <source>
        <dbReference type="ARBA" id="ARBA00004886"/>
    </source>
</evidence>
<dbReference type="InterPro" id="IPR041881">
    <property type="entry name" value="PqqD_sf"/>
</dbReference>
<dbReference type="Proteomes" id="UP001569414">
    <property type="component" value="Unassembled WGS sequence"/>
</dbReference>
<dbReference type="NCBIfam" id="TIGR03859">
    <property type="entry name" value="PQQ_PqqD"/>
    <property type="match status" value="1"/>
</dbReference>
<dbReference type="Gene3D" id="1.10.10.1150">
    <property type="entry name" value="Coenzyme PQQ synthesis protein D (PqqD)"/>
    <property type="match status" value="1"/>
</dbReference>
<sequence length="93" mass="10419">MREIDIPLLPRGVRLYFDKVRNTNVLLGPERTLVLDEISNAILGEVDGSNSLETISGKLSEHYGAPQDTVQRDVQEFLQGLLEKRLVDLVDGE</sequence>
<name>A0ABV4NJ65_9GAMM</name>
<gene>
    <name evidence="4" type="primary">pqqD</name>
    <name evidence="4" type="ORF">ACCI51_01850</name>
</gene>
<evidence type="ECO:0000256" key="2">
    <source>
        <dbReference type="ARBA" id="ARBA00011741"/>
    </source>
</evidence>
<dbReference type="EMBL" id="JBGMEL010000001">
    <property type="protein sequence ID" value="MFA0789269.1"/>
    <property type="molecule type" value="Genomic_DNA"/>
</dbReference>
<reference evidence="4 5" key="1">
    <citation type="submission" date="2024-08" db="EMBL/GenBank/DDBJ databases">
        <authorList>
            <person name="Ishaq N."/>
        </authorList>
    </citation>
    <scope>NUCLEOTIDE SEQUENCE [LARGE SCALE GENOMIC DNA]</scope>
    <source>
        <strain evidence="4 5">JCM 30400</strain>
    </source>
</reference>
<dbReference type="InterPro" id="IPR008792">
    <property type="entry name" value="PQQD"/>
</dbReference>
<comment type="caution">
    <text evidence="4">The sequence shown here is derived from an EMBL/GenBank/DDBJ whole genome shotgun (WGS) entry which is preliminary data.</text>
</comment>
<keyword evidence="5" id="KW-1185">Reference proteome</keyword>
<dbReference type="InterPro" id="IPR022479">
    <property type="entry name" value="PqqD_bac"/>
</dbReference>
<protein>
    <submittedName>
        <fullName evidence="4">Pyrroloquinoline quinone biosynthesis peptide chaperone PqqD</fullName>
    </submittedName>
</protein>
<dbReference type="Pfam" id="PF05402">
    <property type="entry name" value="PqqD"/>
    <property type="match status" value="1"/>
</dbReference>
<evidence type="ECO:0000256" key="3">
    <source>
        <dbReference type="ARBA" id="ARBA00022905"/>
    </source>
</evidence>
<comment type="subunit">
    <text evidence="2">Monomer. Interacts with PqqE.</text>
</comment>
<dbReference type="RefSeq" id="WP_371842395.1">
    <property type="nucleotide sequence ID" value="NZ_JBGMEL010000001.1"/>
</dbReference>
<keyword evidence="3" id="KW-0884">PQQ biosynthesis</keyword>
<accession>A0ABV4NJ65</accession>
<comment type="pathway">
    <text evidence="1">Cofactor biosynthesis; pyrroloquinoline quinone biosynthesis.</text>
</comment>
<proteinExistence type="predicted"/>
<organism evidence="4 5">
    <name type="scientific">Microbulbifer echini</name>
    <dbReference type="NCBI Taxonomy" id="1529067"/>
    <lineage>
        <taxon>Bacteria</taxon>
        <taxon>Pseudomonadati</taxon>
        <taxon>Pseudomonadota</taxon>
        <taxon>Gammaproteobacteria</taxon>
        <taxon>Cellvibrionales</taxon>
        <taxon>Microbulbiferaceae</taxon>
        <taxon>Microbulbifer</taxon>
    </lineage>
</organism>
<evidence type="ECO:0000313" key="4">
    <source>
        <dbReference type="EMBL" id="MFA0789269.1"/>
    </source>
</evidence>